<gene>
    <name evidence="1" type="ORF">GCM10009789_65990</name>
</gene>
<comment type="caution">
    <text evidence="1">The sequence shown here is derived from an EMBL/GenBank/DDBJ whole genome shotgun (WGS) entry which is preliminary data.</text>
</comment>
<evidence type="ECO:0000313" key="1">
    <source>
        <dbReference type="EMBL" id="GAA1602792.1"/>
    </source>
</evidence>
<proteinExistence type="predicted"/>
<protein>
    <submittedName>
        <fullName evidence="1">Uncharacterized protein</fullName>
    </submittedName>
</protein>
<dbReference type="EMBL" id="BAAAOS010000053">
    <property type="protein sequence ID" value="GAA1602792.1"/>
    <property type="molecule type" value="Genomic_DNA"/>
</dbReference>
<reference evidence="2" key="1">
    <citation type="journal article" date="2019" name="Int. J. Syst. Evol. Microbiol.">
        <title>The Global Catalogue of Microorganisms (GCM) 10K type strain sequencing project: providing services to taxonomists for standard genome sequencing and annotation.</title>
        <authorList>
            <consortium name="The Broad Institute Genomics Platform"/>
            <consortium name="The Broad Institute Genome Sequencing Center for Infectious Disease"/>
            <person name="Wu L."/>
            <person name="Ma J."/>
        </authorList>
    </citation>
    <scope>NUCLEOTIDE SEQUENCE [LARGE SCALE GENOMIC DNA]</scope>
    <source>
        <strain evidence="2">JCM 14969</strain>
    </source>
</reference>
<sequence length="87" mass="9675">MAREVAPGRAMGDPDAACTETVNPIGSRLLRFGAVHLKVCEPLDLSACRNKPINQPLVREATDRLMRTLQRHSAQRYVDGYAQRRAS</sequence>
<name>A0ABP4Q7E8_9ACTN</name>
<keyword evidence="2" id="KW-1185">Reference proteome</keyword>
<evidence type="ECO:0000313" key="2">
    <source>
        <dbReference type="Proteomes" id="UP001500393"/>
    </source>
</evidence>
<dbReference type="Proteomes" id="UP001500393">
    <property type="component" value="Unassembled WGS sequence"/>
</dbReference>
<accession>A0ABP4Q7E8</accession>
<organism evidence="1 2">
    <name type="scientific">Kribbella sancticallisti</name>
    <dbReference type="NCBI Taxonomy" id="460087"/>
    <lineage>
        <taxon>Bacteria</taxon>
        <taxon>Bacillati</taxon>
        <taxon>Actinomycetota</taxon>
        <taxon>Actinomycetes</taxon>
        <taxon>Propionibacteriales</taxon>
        <taxon>Kribbellaceae</taxon>
        <taxon>Kribbella</taxon>
    </lineage>
</organism>